<dbReference type="InterPro" id="IPR001879">
    <property type="entry name" value="GPCR_2_extracellular_dom"/>
</dbReference>
<feature type="transmembrane region" description="Helical" evidence="7">
    <location>
        <begin position="329"/>
        <end position="346"/>
    </location>
</feature>
<keyword evidence="11" id="KW-1185">Reference proteome</keyword>
<feature type="transmembrane region" description="Helical" evidence="7">
    <location>
        <begin position="126"/>
        <end position="152"/>
    </location>
</feature>
<dbReference type="GO" id="GO:0008528">
    <property type="term" value="F:G protein-coupled peptide receptor activity"/>
    <property type="evidence" value="ECO:0007669"/>
    <property type="project" value="TreeGrafter"/>
</dbReference>
<dbReference type="Proteomes" id="UP000708208">
    <property type="component" value="Unassembled WGS sequence"/>
</dbReference>
<dbReference type="PANTHER" id="PTHR45620:SF15">
    <property type="entry name" value="DIURETIC HORMONE 44 RECEPTOR 1-RELATED"/>
    <property type="match status" value="1"/>
</dbReference>
<dbReference type="AlphaFoldDB" id="A0A8J2K6K3"/>
<evidence type="ECO:0000259" key="8">
    <source>
        <dbReference type="PROSITE" id="PS50227"/>
    </source>
</evidence>
<feature type="transmembrane region" description="Helical" evidence="7">
    <location>
        <begin position="201"/>
        <end position="219"/>
    </location>
</feature>
<feature type="transmembrane region" description="Helical" evidence="7">
    <location>
        <begin position="281"/>
        <end position="308"/>
    </location>
</feature>
<keyword evidence="6 7" id="KW-0472">Membrane</keyword>
<evidence type="ECO:0000256" key="1">
    <source>
        <dbReference type="ARBA" id="ARBA00004651"/>
    </source>
</evidence>
<feature type="domain" description="G-protein coupled receptors family 2 profile 1" evidence="8">
    <location>
        <begin position="37"/>
        <end position="103"/>
    </location>
</feature>
<dbReference type="GO" id="GO:0017046">
    <property type="term" value="F:peptide hormone binding"/>
    <property type="evidence" value="ECO:0007669"/>
    <property type="project" value="TreeGrafter"/>
</dbReference>
<dbReference type="GO" id="GO:0005886">
    <property type="term" value="C:plasma membrane"/>
    <property type="evidence" value="ECO:0007669"/>
    <property type="project" value="UniProtKB-SubCell"/>
</dbReference>
<dbReference type="SMART" id="SM00008">
    <property type="entry name" value="HormR"/>
    <property type="match status" value="1"/>
</dbReference>
<evidence type="ECO:0000256" key="3">
    <source>
        <dbReference type="ARBA" id="ARBA00022475"/>
    </source>
</evidence>
<organism evidence="10 11">
    <name type="scientific">Allacma fusca</name>
    <dbReference type="NCBI Taxonomy" id="39272"/>
    <lineage>
        <taxon>Eukaryota</taxon>
        <taxon>Metazoa</taxon>
        <taxon>Ecdysozoa</taxon>
        <taxon>Arthropoda</taxon>
        <taxon>Hexapoda</taxon>
        <taxon>Collembola</taxon>
        <taxon>Symphypleona</taxon>
        <taxon>Sminthuridae</taxon>
        <taxon>Allacma</taxon>
    </lineage>
</organism>
<dbReference type="PANTHER" id="PTHR45620">
    <property type="entry name" value="PDF RECEPTOR-LIKE PROTEIN-RELATED"/>
    <property type="match status" value="1"/>
</dbReference>
<dbReference type="InterPro" id="IPR017981">
    <property type="entry name" value="GPCR_2-like_7TM"/>
</dbReference>
<dbReference type="OrthoDB" id="5967113at2759"/>
<dbReference type="PROSITE" id="PS50261">
    <property type="entry name" value="G_PROTEIN_RECEP_F2_4"/>
    <property type="match status" value="1"/>
</dbReference>
<comment type="subcellular location">
    <subcellularLocation>
        <location evidence="1">Cell membrane</location>
        <topology evidence="1">Multi-pass membrane protein</topology>
    </subcellularLocation>
</comment>
<gene>
    <name evidence="10" type="ORF">AFUS01_LOCUS17873</name>
</gene>
<reference evidence="10" key="1">
    <citation type="submission" date="2021-06" db="EMBL/GenBank/DDBJ databases">
        <authorList>
            <person name="Hodson N. C."/>
            <person name="Mongue J. A."/>
            <person name="Jaron S. K."/>
        </authorList>
    </citation>
    <scope>NUCLEOTIDE SEQUENCE</scope>
</reference>
<dbReference type="Pfam" id="PF00002">
    <property type="entry name" value="7tm_2"/>
    <property type="match status" value="1"/>
</dbReference>
<name>A0A8J2K6K3_9HEXA</name>
<evidence type="ECO:0000313" key="11">
    <source>
        <dbReference type="Proteomes" id="UP000708208"/>
    </source>
</evidence>
<feature type="domain" description="G-protein coupled receptors family 2 profile 2" evidence="9">
    <location>
        <begin position="127"/>
        <end position="379"/>
    </location>
</feature>
<sequence length="407" mass="46446">MYVTKVNESMGLTSDLFTNLTKWQILQLEGLTEAGVKCLVQNWAQLLSEPLQEPFCSAYWDGETCWPATTAGDNVTRSCSQVIDKGNENFQFQVKLCSENGTWTESNSSCLSTLNTSMGIWSTKEVIQYVLFLASVLSLLFLVMALFIFCYFKSIRCDRITVHIQFMLALALKSTALVVISEPKLLGEKYYYRSYGWSCKLVIIAHLYSYLASILWMLIQGHFLHSKLTNNIFKQAFHIKCYRCFGWGIPLILISFWFAAMETYHINSNHNCWKGYSKTPFIWIVGAPVLMALFINVLFLFNIMRILLKKIQLTSNATESQQIRRASKATAVLFPLLGINNLIFFVNPGGSGEAYYMMTNAILQPLQGIIVSVLYCFVCNDVKLAIKREWKRFSARKSLIVSRSISR</sequence>
<dbReference type="GO" id="GO:0007188">
    <property type="term" value="P:adenylate cyclase-modulating G protein-coupled receptor signaling pathway"/>
    <property type="evidence" value="ECO:0007669"/>
    <property type="project" value="TreeGrafter"/>
</dbReference>
<evidence type="ECO:0000259" key="9">
    <source>
        <dbReference type="PROSITE" id="PS50261"/>
    </source>
</evidence>
<dbReference type="InterPro" id="IPR000832">
    <property type="entry name" value="GPCR_2_secretin-like"/>
</dbReference>
<comment type="caution">
    <text evidence="10">The sequence shown here is derived from an EMBL/GenBank/DDBJ whole genome shotgun (WGS) entry which is preliminary data.</text>
</comment>
<feature type="transmembrane region" description="Helical" evidence="7">
    <location>
        <begin position="240"/>
        <end position="261"/>
    </location>
</feature>
<feature type="transmembrane region" description="Helical" evidence="7">
    <location>
        <begin position="164"/>
        <end position="181"/>
    </location>
</feature>
<evidence type="ECO:0000256" key="2">
    <source>
        <dbReference type="ARBA" id="ARBA00005314"/>
    </source>
</evidence>
<protein>
    <submittedName>
        <fullName evidence="10">Uncharacterized protein</fullName>
    </submittedName>
</protein>
<dbReference type="PROSITE" id="PS50227">
    <property type="entry name" value="G_PROTEIN_RECEP_F2_3"/>
    <property type="match status" value="1"/>
</dbReference>
<dbReference type="Pfam" id="PF02793">
    <property type="entry name" value="HRM"/>
    <property type="match status" value="1"/>
</dbReference>
<evidence type="ECO:0000256" key="7">
    <source>
        <dbReference type="SAM" id="Phobius"/>
    </source>
</evidence>
<proteinExistence type="inferred from homology"/>
<evidence type="ECO:0000313" key="10">
    <source>
        <dbReference type="EMBL" id="CAG7729136.1"/>
    </source>
</evidence>
<keyword evidence="3" id="KW-1003">Cell membrane</keyword>
<feature type="transmembrane region" description="Helical" evidence="7">
    <location>
        <begin position="366"/>
        <end position="386"/>
    </location>
</feature>
<dbReference type="GO" id="GO:0007166">
    <property type="term" value="P:cell surface receptor signaling pathway"/>
    <property type="evidence" value="ECO:0007669"/>
    <property type="project" value="InterPro"/>
</dbReference>
<dbReference type="SUPFAM" id="SSF81321">
    <property type="entry name" value="Family A G protein-coupled receptor-like"/>
    <property type="match status" value="1"/>
</dbReference>
<evidence type="ECO:0000256" key="5">
    <source>
        <dbReference type="ARBA" id="ARBA00022989"/>
    </source>
</evidence>
<dbReference type="InterPro" id="IPR050332">
    <property type="entry name" value="GPCR_2"/>
</dbReference>
<keyword evidence="4 7" id="KW-0812">Transmembrane</keyword>
<keyword evidence="5 7" id="KW-1133">Transmembrane helix</keyword>
<dbReference type="EMBL" id="CAJVCH010173904">
    <property type="protein sequence ID" value="CAG7729136.1"/>
    <property type="molecule type" value="Genomic_DNA"/>
</dbReference>
<comment type="similarity">
    <text evidence="2">Belongs to the G-protein coupled receptor 2 family.</text>
</comment>
<evidence type="ECO:0000256" key="6">
    <source>
        <dbReference type="ARBA" id="ARBA00023136"/>
    </source>
</evidence>
<accession>A0A8J2K6K3</accession>
<evidence type="ECO:0000256" key="4">
    <source>
        <dbReference type="ARBA" id="ARBA00022692"/>
    </source>
</evidence>